<evidence type="ECO:0000313" key="12">
    <source>
        <dbReference type="Proteomes" id="UP000575898"/>
    </source>
</evidence>
<dbReference type="Pfam" id="PF01203">
    <property type="entry name" value="T2SSN"/>
    <property type="match status" value="1"/>
</dbReference>
<keyword evidence="4" id="KW-0813">Transport</keyword>
<sequence length="242" mass="25799">MIRKILVIALLYLLFLVSTAPASLLPMVLDKVLPGRIGLIGLSGSIWQGHAQQLTLDGQVLADKLDWSLSAWRLLTGRLGIDLQATQGKAKVVADTDSILLKETQLSLPLPLLGQVVKPIGLYQLTGQGALNTQQFEWDRGVASGELVIEWRQAASGMVSLPTLGDYRLEAKAGPRGFSGKVSTLSGALNVSGDGTWSQKEGLSVHLQLRPDPAQAAVLRPLLSVAGQPAADGTYYLNTSLK</sequence>
<evidence type="ECO:0000256" key="4">
    <source>
        <dbReference type="ARBA" id="ARBA00022448"/>
    </source>
</evidence>
<dbReference type="RefSeq" id="WP_184036336.1">
    <property type="nucleotide sequence ID" value="NZ_JACHHY010000005.1"/>
</dbReference>
<organism evidence="11 12">
    <name type="scientific">Chitinivorax tropicus</name>
    <dbReference type="NCBI Taxonomy" id="714531"/>
    <lineage>
        <taxon>Bacteria</taxon>
        <taxon>Pseudomonadati</taxon>
        <taxon>Pseudomonadota</taxon>
        <taxon>Betaproteobacteria</taxon>
        <taxon>Chitinivorax</taxon>
    </lineage>
</organism>
<proteinExistence type="inferred from homology"/>
<evidence type="ECO:0000256" key="1">
    <source>
        <dbReference type="ARBA" id="ARBA00004533"/>
    </source>
</evidence>
<keyword evidence="8" id="KW-0653">Protein transport</keyword>
<gene>
    <name evidence="11" type="ORF">HNQ59_001155</name>
</gene>
<evidence type="ECO:0000256" key="10">
    <source>
        <dbReference type="ARBA" id="ARBA00030772"/>
    </source>
</evidence>
<comment type="caution">
    <text evidence="11">The sequence shown here is derived from an EMBL/GenBank/DDBJ whole genome shotgun (WGS) entry which is preliminary data.</text>
</comment>
<dbReference type="Proteomes" id="UP000575898">
    <property type="component" value="Unassembled WGS sequence"/>
</dbReference>
<reference evidence="11 12" key="1">
    <citation type="submission" date="2020-08" db="EMBL/GenBank/DDBJ databases">
        <title>Genomic Encyclopedia of Type Strains, Phase IV (KMG-IV): sequencing the most valuable type-strain genomes for metagenomic binning, comparative biology and taxonomic classification.</title>
        <authorList>
            <person name="Goeker M."/>
        </authorList>
    </citation>
    <scope>NUCLEOTIDE SEQUENCE [LARGE SCALE GENOMIC DNA]</scope>
    <source>
        <strain evidence="11 12">DSM 27165</strain>
    </source>
</reference>
<evidence type="ECO:0000256" key="6">
    <source>
        <dbReference type="ARBA" id="ARBA00022519"/>
    </source>
</evidence>
<comment type="similarity">
    <text evidence="2">Belongs to the GSP N family.</text>
</comment>
<dbReference type="InterPro" id="IPR022792">
    <property type="entry name" value="T2SS_protein-GspN"/>
</dbReference>
<evidence type="ECO:0000256" key="3">
    <source>
        <dbReference type="ARBA" id="ARBA00021563"/>
    </source>
</evidence>
<evidence type="ECO:0000256" key="5">
    <source>
        <dbReference type="ARBA" id="ARBA00022475"/>
    </source>
</evidence>
<accession>A0A840MK58</accession>
<evidence type="ECO:0000256" key="2">
    <source>
        <dbReference type="ARBA" id="ARBA00007208"/>
    </source>
</evidence>
<evidence type="ECO:0000256" key="9">
    <source>
        <dbReference type="ARBA" id="ARBA00023136"/>
    </source>
</evidence>
<dbReference type="GO" id="GO:0005886">
    <property type="term" value="C:plasma membrane"/>
    <property type="evidence" value="ECO:0007669"/>
    <property type="project" value="UniProtKB-SubCell"/>
</dbReference>
<protein>
    <recommendedName>
        <fullName evidence="3">Type II secretion system protein N</fullName>
    </recommendedName>
    <alternativeName>
        <fullName evidence="10">General secretion pathway protein N</fullName>
    </alternativeName>
</protein>
<evidence type="ECO:0000256" key="7">
    <source>
        <dbReference type="ARBA" id="ARBA00022692"/>
    </source>
</evidence>
<keyword evidence="9" id="KW-0472">Membrane</keyword>
<dbReference type="GO" id="GO:0015628">
    <property type="term" value="P:protein secretion by the type II secretion system"/>
    <property type="evidence" value="ECO:0007669"/>
    <property type="project" value="InterPro"/>
</dbReference>
<evidence type="ECO:0000313" key="11">
    <source>
        <dbReference type="EMBL" id="MBB5017885.1"/>
    </source>
</evidence>
<keyword evidence="7" id="KW-0812">Transmembrane</keyword>
<dbReference type="EMBL" id="JACHHY010000005">
    <property type="protein sequence ID" value="MBB5017885.1"/>
    <property type="molecule type" value="Genomic_DNA"/>
</dbReference>
<dbReference type="GO" id="GO:0015627">
    <property type="term" value="C:type II protein secretion system complex"/>
    <property type="evidence" value="ECO:0007669"/>
    <property type="project" value="InterPro"/>
</dbReference>
<name>A0A840MK58_9PROT</name>
<keyword evidence="5" id="KW-1003">Cell membrane</keyword>
<keyword evidence="6" id="KW-0997">Cell inner membrane</keyword>
<keyword evidence="12" id="KW-1185">Reference proteome</keyword>
<evidence type="ECO:0000256" key="8">
    <source>
        <dbReference type="ARBA" id="ARBA00022927"/>
    </source>
</evidence>
<comment type="subcellular location">
    <subcellularLocation>
        <location evidence="1">Cell inner membrane</location>
    </subcellularLocation>
</comment>
<dbReference type="AlphaFoldDB" id="A0A840MK58"/>